<protein>
    <submittedName>
        <fullName evidence="2">1087_t:CDS:1</fullName>
    </submittedName>
</protein>
<organism evidence="2 3">
    <name type="scientific">Paraglomus brasilianum</name>
    <dbReference type="NCBI Taxonomy" id="144538"/>
    <lineage>
        <taxon>Eukaryota</taxon>
        <taxon>Fungi</taxon>
        <taxon>Fungi incertae sedis</taxon>
        <taxon>Mucoromycota</taxon>
        <taxon>Glomeromycotina</taxon>
        <taxon>Glomeromycetes</taxon>
        <taxon>Paraglomerales</taxon>
        <taxon>Paraglomeraceae</taxon>
        <taxon>Paraglomus</taxon>
    </lineage>
</organism>
<accession>A0A9N9GTG1</accession>
<dbReference type="Proteomes" id="UP000789739">
    <property type="component" value="Unassembled WGS sequence"/>
</dbReference>
<comment type="caution">
    <text evidence="2">The sequence shown here is derived from an EMBL/GenBank/DDBJ whole genome shotgun (WGS) entry which is preliminary data.</text>
</comment>
<dbReference type="AlphaFoldDB" id="A0A9N9GTG1"/>
<evidence type="ECO:0000313" key="3">
    <source>
        <dbReference type="Proteomes" id="UP000789739"/>
    </source>
</evidence>
<feature type="region of interest" description="Disordered" evidence="1">
    <location>
        <begin position="33"/>
        <end position="52"/>
    </location>
</feature>
<evidence type="ECO:0000313" key="2">
    <source>
        <dbReference type="EMBL" id="CAG8625034.1"/>
    </source>
</evidence>
<dbReference type="EMBL" id="CAJVPI010001741">
    <property type="protein sequence ID" value="CAG8625034.1"/>
    <property type="molecule type" value="Genomic_DNA"/>
</dbReference>
<sequence length="52" mass="5647">MAKIASALTKYMEPLNKMKNVMCRVVLTKYMESAKQDEEGDGPGGCHVPSGT</sequence>
<gene>
    <name evidence="2" type="ORF">PBRASI_LOCUS8927</name>
</gene>
<reference evidence="2" key="1">
    <citation type="submission" date="2021-06" db="EMBL/GenBank/DDBJ databases">
        <authorList>
            <person name="Kallberg Y."/>
            <person name="Tangrot J."/>
            <person name="Rosling A."/>
        </authorList>
    </citation>
    <scope>NUCLEOTIDE SEQUENCE</scope>
    <source>
        <strain evidence="2">BR232B</strain>
    </source>
</reference>
<evidence type="ECO:0000256" key="1">
    <source>
        <dbReference type="SAM" id="MobiDB-lite"/>
    </source>
</evidence>
<keyword evidence="3" id="KW-1185">Reference proteome</keyword>
<name>A0A9N9GTG1_9GLOM</name>
<proteinExistence type="predicted"/>